<evidence type="ECO:0008006" key="4">
    <source>
        <dbReference type="Google" id="ProtNLM"/>
    </source>
</evidence>
<comment type="caution">
    <text evidence="2">The sequence shown here is derived from an EMBL/GenBank/DDBJ whole genome shotgun (WGS) entry which is preliminary data.</text>
</comment>
<evidence type="ECO:0000313" key="3">
    <source>
        <dbReference type="Proteomes" id="UP001354971"/>
    </source>
</evidence>
<dbReference type="RefSeq" id="WP_330197914.1">
    <property type="nucleotide sequence ID" value="NZ_JAZDRP010000002.1"/>
</dbReference>
<name>A0ABU7LNU2_9PROT</name>
<protein>
    <recommendedName>
        <fullName evidence="4">Lipoprotein</fullName>
    </recommendedName>
</protein>
<dbReference type="Proteomes" id="UP001354971">
    <property type="component" value="Unassembled WGS sequence"/>
</dbReference>
<reference evidence="2 3" key="1">
    <citation type="submission" date="2024-01" db="EMBL/GenBank/DDBJ databases">
        <title>Hyphobacterium bacterium isolated from marine sediment.</title>
        <authorList>
            <person name="Zhao S."/>
        </authorList>
    </citation>
    <scope>NUCLEOTIDE SEQUENCE [LARGE SCALE GENOMIC DNA]</scope>
    <source>
        <strain evidence="3">HN65</strain>
    </source>
</reference>
<accession>A0ABU7LNU2</accession>
<evidence type="ECO:0000256" key="1">
    <source>
        <dbReference type="SAM" id="MobiDB-lite"/>
    </source>
</evidence>
<gene>
    <name evidence="2" type="ORF">V0U79_02650</name>
</gene>
<feature type="region of interest" description="Disordered" evidence="1">
    <location>
        <begin position="36"/>
        <end position="79"/>
    </location>
</feature>
<dbReference type="EMBL" id="JAZDRP010000002">
    <property type="protein sequence ID" value="MEE2525249.1"/>
    <property type="molecule type" value="Genomic_DNA"/>
</dbReference>
<sequence length="79" mass="9025">MRRVLMISLIALGAASCSTLEWPTSRDDDLTAQELGERHCRQSRPGDPVARGEWVCENPRTGEVERQRDNPIHDPDNRR</sequence>
<feature type="compositionally biased region" description="Basic and acidic residues" evidence="1">
    <location>
        <begin position="60"/>
        <end position="79"/>
    </location>
</feature>
<dbReference type="PROSITE" id="PS51257">
    <property type="entry name" value="PROKAR_LIPOPROTEIN"/>
    <property type="match status" value="1"/>
</dbReference>
<keyword evidence="3" id="KW-1185">Reference proteome</keyword>
<evidence type="ECO:0000313" key="2">
    <source>
        <dbReference type="EMBL" id="MEE2525249.1"/>
    </source>
</evidence>
<proteinExistence type="predicted"/>
<organism evidence="2 3">
    <name type="scientific">Hyphobacterium lacteum</name>
    <dbReference type="NCBI Taxonomy" id="3116575"/>
    <lineage>
        <taxon>Bacteria</taxon>
        <taxon>Pseudomonadati</taxon>
        <taxon>Pseudomonadota</taxon>
        <taxon>Alphaproteobacteria</taxon>
        <taxon>Maricaulales</taxon>
        <taxon>Maricaulaceae</taxon>
        <taxon>Hyphobacterium</taxon>
    </lineage>
</organism>